<dbReference type="NCBIfam" id="TIGR03302">
    <property type="entry name" value="OM_YfiO"/>
    <property type="match status" value="1"/>
</dbReference>
<dbReference type="AlphaFoldDB" id="A0A380T9R6"/>
<keyword evidence="1" id="KW-0732">Signal</keyword>
<dbReference type="GO" id="GO:1990063">
    <property type="term" value="C:Bam protein complex"/>
    <property type="evidence" value="ECO:0007669"/>
    <property type="project" value="TreeGrafter"/>
</dbReference>
<evidence type="ECO:0000256" key="5">
    <source>
        <dbReference type="ARBA" id="ARBA00023288"/>
    </source>
</evidence>
<dbReference type="CDD" id="cd15830">
    <property type="entry name" value="BamD"/>
    <property type="match status" value="1"/>
</dbReference>
<dbReference type="Gene3D" id="1.25.40.10">
    <property type="entry name" value="Tetratricopeptide repeat domain"/>
    <property type="match status" value="1"/>
</dbReference>
<keyword evidence="2" id="KW-0472">Membrane</keyword>
<evidence type="ECO:0000256" key="4">
    <source>
        <dbReference type="ARBA" id="ARBA00023237"/>
    </source>
</evidence>
<keyword evidence="4" id="KW-0998">Cell outer membrane</keyword>
<protein>
    <submittedName>
        <fullName evidence="7">Outer membrane protein assembly factor BamD</fullName>
    </submittedName>
</protein>
<organism evidence="7">
    <name type="scientific">metagenome</name>
    <dbReference type="NCBI Taxonomy" id="256318"/>
    <lineage>
        <taxon>unclassified sequences</taxon>
        <taxon>metagenomes</taxon>
    </lineage>
</organism>
<evidence type="ECO:0000256" key="3">
    <source>
        <dbReference type="ARBA" id="ARBA00023139"/>
    </source>
</evidence>
<gene>
    <name evidence="7" type="primary">bamD</name>
    <name evidence="7" type="ORF">DF3PB_100017</name>
</gene>
<evidence type="ECO:0000313" key="7">
    <source>
        <dbReference type="EMBL" id="SUS03521.1"/>
    </source>
</evidence>
<dbReference type="PANTHER" id="PTHR37423:SF1">
    <property type="entry name" value="OUTER MEMBRANE PROTEIN ASSEMBLY FACTOR BAMD"/>
    <property type="match status" value="1"/>
</dbReference>
<feature type="domain" description="Outer membrane lipoprotein BamD-like" evidence="6">
    <location>
        <begin position="39"/>
        <end position="234"/>
    </location>
</feature>
<proteinExistence type="inferred from homology"/>
<dbReference type="InterPro" id="IPR011990">
    <property type="entry name" value="TPR-like_helical_dom_sf"/>
</dbReference>
<reference evidence="7" key="1">
    <citation type="submission" date="2018-07" db="EMBL/GenBank/DDBJ databases">
        <authorList>
            <person name="Quirk P.G."/>
            <person name="Krulwich T.A."/>
        </authorList>
    </citation>
    <scope>NUCLEOTIDE SEQUENCE</scope>
</reference>
<evidence type="ECO:0000256" key="2">
    <source>
        <dbReference type="ARBA" id="ARBA00023136"/>
    </source>
</evidence>
<dbReference type="InterPro" id="IPR039565">
    <property type="entry name" value="BamD-like"/>
</dbReference>
<dbReference type="Pfam" id="PF13525">
    <property type="entry name" value="YfiO"/>
    <property type="match status" value="1"/>
</dbReference>
<dbReference type="SUPFAM" id="SSF48452">
    <property type="entry name" value="TPR-like"/>
    <property type="match status" value="1"/>
</dbReference>
<dbReference type="PANTHER" id="PTHR37423">
    <property type="entry name" value="SOLUBLE LYTIC MUREIN TRANSGLYCOSYLASE-RELATED"/>
    <property type="match status" value="1"/>
</dbReference>
<keyword evidence="3" id="KW-0564">Palmitate</keyword>
<keyword evidence="5" id="KW-0449">Lipoprotein</keyword>
<dbReference type="EMBL" id="UIDG01000002">
    <property type="protein sequence ID" value="SUS03521.1"/>
    <property type="molecule type" value="Genomic_DNA"/>
</dbReference>
<dbReference type="HAMAP" id="MF_00922">
    <property type="entry name" value="OM_assembly_BamD"/>
    <property type="match status" value="1"/>
</dbReference>
<dbReference type="GO" id="GO:0051205">
    <property type="term" value="P:protein insertion into membrane"/>
    <property type="evidence" value="ECO:0007669"/>
    <property type="project" value="TreeGrafter"/>
</dbReference>
<sequence>MTFESSHTRYRNRVAAGVVAVLLVVTACSSTKEPEYADRPVDDLYNDAMDNMDKKQYEQAAKLFDEVERQHPYSTWAVRSQVMAAFAHYQANEYDDCVLSADRFIELNPAHQDVAYAYYLKGLCYYERISTVDRDQEMTEMARRTFEELIARFPESQYSRDARIKLDLTIDHLAGKEMDIGRYYLRQKFYLAAINRFKNVVDRYQTTTHVPEALLRLTEAYTALGLNSEARKTASVLGYNFPDSEWYADAYGLVGGGQEPERKSWYRLW</sequence>
<accession>A0A380T9R6</accession>
<name>A0A380T9R6_9ZZZZ</name>
<evidence type="ECO:0000259" key="6">
    <source>
        <dbReference type="Pfam" id="PF13525"/>
    </source>
</evidence>
<dbReference type="InterPro" id="IPR017689">
    <property type="entry name" value="BamD"/>
</dbReference>
<evidence type="ECO:0000256" key="1">
    <source>
        <dbReference type="ARBA" id="ARBA00022729"/>
    </source>
</evidence>